<sequence length="36" mass="3959">MKNGDKTEDDIGANLFTKWGRGDVGWESAVGDRFEG</sequence>
<evidence type="ECO:0000313" key="2">
    <source>
        <dbReference type="Proteomes" id="UP000004061"/>
    </source>
</evidence>
<keyword evidence="2" id="KW-1185">Reference proteome</keyword>
<dbReference type="EMBL" id="ABYK01000043">
    <property type="protein sequence ID" value="EDZ92860.1"/>
    <property type="molecule type" value="Genomic_DNA"/>
</dbReference>
<protein>
    <submittedName>
        <fullName evidence="1">Uncharacterized protein</fullName>
    </submittedName>
</protein>
<proteinExistence type="predicted"/>
<accession>B5W6F2</accession>
<reference evidence="1 2" key="1">
    <citation type="journal article" date="2011" name="Appl. Environ. Microbiol.">
        <title>Contribution of a Sodium Ion Gradient to Energy Conservation during Fermentation in the Cyanobacterium Arthrospira (Spirulina) maxima CS-328.</title>
        <authorList>
            <person name="Carrieri D."/>
            <person name="Ananyev G."/>
            <person name="Lenz O."/>
            <person name="Bryant D.A."/>
            <person name="Dismukes G.C."/>
        </authorList>
    </citation>
    <scope>NUCLEOTIDE SEQUENCE [LARGE SCALE GENOMIC DNA]</scope>
    <source>
        <strain evidence="1 2">CS-328</strain>
    </source>
</reference>
<dbReference type="Proteomes" id="UP000004061">
    <property type="component" value="Unassembled WGS sequence"/>
</dbReference>
<evidence type="ECO:0000313" key="1">
    <source>
        <dbReference type="EMBL" id="EDZ92860.1"/>
    </source>
</evidence>
<gene>
    <name evidence="1" type="ORF">AmaxDRAFT_4351</name>
</gene>
<dbReference type="AlphaFoldDB" id="B5W6F2"/>
<organism evidence="1 2">
    <name type="scientific">Limnospira maxima CS-328</name>
    <dbReference type="NCBI Taxonomy" id="513049"/>
    <lineage>
        <taxon>Bacteria</taxon>
        <taxon>Bacillati</taxon>
        <taxon>Cyanobacteriota</taxon>
        <taxon>Cyanophyceae</taxon>
        <taxon>Oscillatoriophycideae</taxon>
        <taxon>Oscillatoriales</taxon>
        <taxon>Sirenicapillariaceae</taxon>
        <taxon>Limnospira</taxon>
    </lineage>
</organism>
<comment type="caution">
    <text evidence="1">The sequence shown here is derived from an EMBL/GenBank/DDBJ whole genome shotgun (WGS) entry which is preliminary data.</text>
</comment>
<name>B5W6F2_LIMMA</name>